<dbReference type="STRING" id="172043.RM53_01200"/>
<dbReference type="EMBL" id="JWSY01000003">
    <property type="protein sequence ID" value="KIC60742.1"/>
    <property type="molecule type" value="Genomic_DNA"/>
</dbReference>
<comment type="subcellular location">
    <subcellularLocation>
        <location evidence="1">Endomembrane system</location>
        <topology evidence="1">Multi-pass membrane protein</topology>
    </subcellularLocation>
</comment>
<dbReference type="PIRSF" id="PIRSF031804">
    <property type="entry name" value="UCP031804"/>
    <property type="match status" value="1"/>
</dbReference>
<gene>
    <name evidence="7" type="ORF">RM53_01200</name>
</gene>
<keyword evidence="3 5" id="KW-1133">Transmembrane helix</keyword>
<accession>A0A0B4CWL4</accession>
<organism evidence="7 8">
    <name type="scientific">Brevundimonas nasdae</name>
    <dbReference type="NCBI Taxonomy" id="172043"/>
    <lineage>
        <taxon>Bacteria</taxon>
        <taxon>Pseudomonadati</taxon>
        <taxon>Pseudomonadota</taxon>
        <taxon>Alphaproteobacteria</taxon>
        <taxon>Caulobacterales</taxon>
        <taxon>Caulobacteraceae</taxon>
        <taxon>Brevundimonas</taxon>
    </lineage>
</organism>
<feature type="transmembrane region" description="Helical" evidence="5">
    <location>
        <begin position="90"/>
        <end position="110"/>
    </location>
</feature>
<evidence type="ECO:0000256" key="5">
    <source>
        <dbReference type="SAM" id="Phobius"/>
    </source>
</evidence>
<dbReference type="InterPro" id="IPR016983">
    <property type="entry name" value="UCP031804"/>
</dbReference>
<feature type="domain" description="DUF1232" evidence="6">
    <location>
        <begin position="69"/>
        <end position="104"/>
    </location>
</feature>
<name>A0A0B4CWL4_9CAUL</name>
<evidence type="ECO:0000256" key="3">
    <source>
        <dbReference type="ARBA" id="ARBA00022989"/>
    </source>
</evidence>
<comment type="caution">
    <text evidence="7">The sequence shown here is derived from an EMBL/GenBank/DDBJ whole genome shotgun (WGS) entry which is preliminary data.</text>
</comment>
<evidence type="ECO:0000256" key="4">
    <source>
        <dbReference type="ARBA" id="ARBA00023136"/>
    </source>
</evidence>
<dbReference type="Proteomes" id="UP000031166">
    <property type="component" value="Unassembled WGS sequence"/>
</dbReference>
<dbReference type="InterPro" id="IPR010652">
    <property type="entry name" value="DUF1232"/>
</dbReference>
<sequence>MTAKAKPADPSDVLDPKKALVPSVVKINEARVTKGFWPKIQRTAARIPFADQALAAWYAARDPQTPMAVKGMIFAGLAYFVMPVDAIPDIFAGIGYTDDAAVITALLALVGANIKRRHRDQAEDAVQRLKAK</sequence>
<evidence type="ECO:0000259" key="6">
    <source>
        <dbReference type="Pfam" id="PF06803"/>
    </source>
</evidence>
<evidence type="ECO:0000256" key="2">
    <source>
        <dbReference type="ARBA" id="ARBA00022692"/>
    </source>
</evidence>
<evidence type="ECO:0000313" key="7">
    <source>
        <dbReference type="EMBL" id="KIC60742.1"/>
    </source>
</evidence>
<keyword evidence="4 5" id="KW-0472">Membrane</keyword>
<reference evidence="7 8" key="1">
    <citation type="submission" date="2014-12" db="EMBL/GenBank/DDBJ databases">
        <title>Genome sequencing of Brevundimonas nasdae TPW30.</title>
        <authorList>
            <person name="Tan P.W."/>
            <person name="Chan K.-G."/>
        </authorList>
    </citation>
    <scope>NUCLEOTIDE SEQUENCE [LARGE SCALE GENOMIC DNA]</scope>
    <source>
        <strain evidence="7 8">TPW30</strain>
    </source>
</reference>
<evidence type="ECO:0000313" key="8">
    <source>
        <dbReference type="Proteomes" id="UP000031166"/>
    </source>
</evidence>
<dbReference type="AlphaFoldDB" id="A0A0B4CWL4"/>
<dbReference type="GO" id="GO:0012505">
    <property type="term" value="C:endomembrane system"/>
    <property type="evidence" value="ECO:0007669"/>
    <property type="project" value="UniProtKB-SubCell"/>
</dbReference>
<dbReference type="RefSeq" id="WP_039243833.1">
    <property type="nucleotide sequence ID" value="NZ_JWSY01000003.1"/>
</dbReference>
<keyword evidence="2 5" id="KW-0812">Transmembrane</keyword>
<dbReference type="Pfam" id="PF06803">
    <property type="entry name" value="DUF1232"/>
    <property type="match status" value="1"/>
</dbReference>
<evidence type="ECO:0000256" key="1">
    <source>
        <dbReference type="ARBA" id="ARBA00004127"/>
    </source>
</evidence>
<proteinExistence type="predicted"/>
<protein>
    <recommendedName>
        <fullName evidence="6">DUF1232 domain-containing protein</fullName>
    </recommendedName>
</protein>